<accession>A0ABW5DQ67</accession>
<keyword evidence="8" id="KW-0067">ATP-binding</keyword>
<dbReference type="InterPro" id="IPR000550">
    <property type="entry name" value="Hppk"/>
</dbReference>
<evidence type="ECO:0000256" key="4">
    <source>
        <dbReference type="ARBA" id="ARBA00016218"/>
    </source>
</evidence>
<dbReference type="CDD" id="cd00483">
    <property type="entry name" value="HPPK"/>
    <property type="match status" value="1"/>
</dbReference>
<evidence type="ECO:0000256" key="6">
    <source>
        <dbReference type="ARBA" id="ARBA00022741"/>
    </source>
</evidence>
<dbReference type="PANTHER" id="PTHR43071:SF1">
    <property type="entry name" value="2-AMINO-4-HYDROXY-6-HYDROXYMETHYLDIHYDROPTERIDINE PYROPHOSPHOKINASE"/>
    <property type="match status" value="1"/>
</dbReference>
<feature type="domain" description="7,8-dihydro-6-hydroxymethylpterin-pyrophosphokinase" evidence="13">
    <location>
        <begin position="105"/>
        <end position="116"/>
    </location>
</feature>
<keyword evidence="5 14" id="KW-0808">Transferase</keyword>
<dbReference type="GO" id="GO:0003848">
    <property type="term" value="F:2-amino-4-hydroxy-6-hydroxymethyldihydropteridine diphosphokinase activity"/>
    <property type="evidence" value="ECO:0007669"/>
    <property type="project" value="UniProtKB-EC"/>
</dbReference>
<evidence type="ECO:0000256" key="12">
    <source>
        <dbReference type="ARBA" id="ARBA00033413"/>
    </source>
</evidence>
<evidence type="ECO:0000259" key="13">
    <source>
        <dbReference type="PROSITE" id="PS00794"/>
    </source>
</evidence>
<dbReference type="RefSeq" id="WP_379876045.1">
    <property type="nucleotide sequence ID" value="NZ_JBHUIP010000009.1"/>
</dbReference>
<keyword evidence="9" id="KW-0289">Folate biosynthesis</keyword>
<evidence type="ECO:0000256" key="3">
    <source>
        <dbReference type="ARBA" id="ARBA00013253"/>
    </source>
</evidence>
<dbReference type="InterPro" id="IPR035907">
    <property type="entry name" value="Hppk_sf"/>
</dbReference>
<evidence type="ECO:0000256" key="10">
    <source>
        <dbReference type="ARBA" id="ARBA00029409"/>
    </source>
</evidence>
<dbReference type="EMBL" id="JBHUIP010000009">
    <property type="protein sequence ID" value="MFD2263074.1"/>
    <property type="molecule type" value="Genomic_DNA"/>
</dbReference>
<evidence type="ECO:0000256" key="5">
    <source>
        <dbReference type="ARBA" id="ARBA00022679"/>
    </source>
</evidence>
<dbReference type="SUPFAM" id="SSF55083">
    <property type="entry name" value="6-hydroxymethyl-7,8-dihydropterin pyrophosphokinase, HPPK"/>
    <property type="match status" value="1"/>
</dbReference>
<name>A0ABW5DQ67_9PROT</name>
<organism evidence="14 15">
    <name type="scientific">Lacibacterium aquatile</name>
    <dbReference type="NCBI Taxonomy" id="1168082"/>
    <lineage>
        <taxon>Bacteria</taxon>
        <taxon>Pseudomonadati</taxon>
        <taxon>Pseudomonadota</taxon>
        <taxon>Alphaproteobacteria</taxon>
        <taxon>Rhodospirillales</taxon>
        <taxon>Rhodospirillaceae</taxon>
    </lineage>
</organism>
<proteinExistence type="inferred from homology"/>
<evidence type="ECO:0000256" key="2">
    <source>
        <dbReference type="ARBA" id="ARBA00005810"/>
    </source>
</evidence>
<evidence type="ECO:0000313" key="15">
    <source>
        <dbReference type="Proteomes" id="UP001597295"/>
    </source>
</evidence>
<dbReference type="NCBIfam" id="TIGR01498">
    <property type="entry name" value="folK"/>
    <property type="match status" value="1"/>
</dbReference>
<comment type="caution">
    <text evidence="14">The sequence shown here is derived from an EMBL/GenBank/DDBJ whole genome shotgun (WGS) entry which is preliminary data.</text>
</comment>
<dbReference type="PANTHER" id="PTHR43071">
    <property type="entry name" value="2-AMINO-4-HYDROXY-6-HYDROXYMETHYLDIHYDROPTERIDINE PYROPHOSPHOKINASE"/>
    <property type="match status" value="1"/>
</dbReference>
<evidence type="ECO:0000256" key="1">
    <source>
        <dbReference type="ARBA" id="ARBA00005051"/>
    </source>
</evidence>
<keyword evidence="6" id="KW-0547">Nucleotide-binding</keyword>
<evidence type="ECO:0000256" key="11">
    <source>
        <dbReference type="ARBA" id="ARBA00029766"/>
    </source>
</evidence>
<comment type="pathway">
    <text evidence="1">Cofactor biosynthesis; tetrahydrofolate biosynthesis; 2-amino-4-hydroxy-6-hydroxymethyl-7,8-dihydropteridine diphosphate from 7,8-dihydroneopterin triphosphate: step 4/4.</text>
</comment>
<dbReference type="Pfam" id="PF01288">
    <property type="entry name" value="HPPK"/>
    <property type="match status" value="1"/>
</dbReference>
<dbReference type="Gene3D" id="3.30.70.560">
    <property type="entry name" value="7,8-Dihydro-6-hydroxymethylpterin-pyrophosphokinase HPPK"/>
    <property type="match status" value="1"/>
</dbReference>
<keyword evidence="15" id="KW-1185">Reference proteome</keyword>
<protein>
    <recommendedName>
        <fullName evidence="4">2-amino-4-hydroxy-6-hydroxymethyldihydropteridine pyrophosphokinase</fullName>
        <ecNumber evidence="3">2.7.6.3</ecNumber>
    </recommendedName>
    <alternativeName>
        <fullName evidence="11">6-hydroxymethyl-7,8-dihydropterin pyrophosphokinase</fullName>
    </alternativeName>
    <alternativeName>
        <fullName evidence="12">7,8-dihydro-6-hydroxymethylpterin-pyrophosphokinase</fullName>
    </alternativeName>
</protein>
<dbReference type="PROSITE" id="PS00794">
    <property type="entry name" value="HPPK"/>
    <property type="match status" value="1"/>
</dbReference>
<reference evidence="15" key="1">
    <citation type="journal article" date="2019" name="Int. J. Syst. Evol. Microbiol.">
        <title>The Global Catalogue of Microorganisms (GCM) 10K type strain sequencing project: providing services to taxonomists for standard genome sequencing and annotation.</title>
        <authorList>
            <consortium name="The Broad Institute Genomics Platform"/>
            <consortium name="The Broad Institute Genome Sequencing Center for Infectious Disease"/>
            <person name="Wu L."/>
            <person name="Ma J."/>
        </authorList>
    </citation>
    <scope>NUCLEOTIDE SEQUENCE [LARGE SCALE GENOMIC DNA]</scope>
    <source>
        <strain evidence="15">CGMCC 1.19062</strain>
    </source>
</reference>
<gene>
    <name evidence="14" type="primary">folK</name>
    <name evidence="14" type="ORF">ACFSM5_09270</name>
</gene>
<evidence type="ECO:0000256" key="9">
    <source>
        <dbReference type="ARBA" id="ARBA00022909"/>
    </source>
</evidence>
<keyword evidence="7" id="KW-0418">Kinase</keyword>
<dbReference type="EC" id="2.7.6.3" evidence="3"/>
<evidence type="ECO:0000256" key="8">
    <source>
        <dbReference type="ARBA" id="ARBA00022840"/>
    </source>
</evidence>
<comment type="function">
    <text evidence="10">Catalyzes the transfer of pyrophosphate from adenosine triphosphate (ATP) to 6-hydroxymethyl-7,8-dihydropterin, an enzymatic step in folate biosynthesis pathway.</text>
</comment>
<dbReference type="Proteomes" id="UP001597295">
    <property type="component" value="Unassembled WGS sequence"/>
</dbReference>
<comment type="similarity">
    <text evidence="2">Belongs to the HPPK family.</text>
</comment>
<evidence type="ECO:0000256" key="7">
    <source>
        <dbReference type="ARBA" id="ARBA00022777"/>
    </source>
</evidence>
<sequence length="181" mass="19293">MTASRKNPAEVKSKSPAIFIALGGNLPSHAGSADLTLRSALDDLHAAGVIIEACSRFYRSAPVPVSDQPDFINAVARVSTDLAPAELLALLHRIEATFERVRTVRNAARTLDLDLLAYGDFVANEPALPHPRLQDRAFVLLPLQEVGPDFRHPLKGLTVTEMIAALPPGQVCIPMTAGGSA</sequence>
<evidence type="ECO:0000313" key="14">
    <source>
        <dbReference type="EMBL" id="MFD2263074.1"/>
    </source>
</evidence>